<dbReference type="PRINTS" id="PR00326">
    <property type="entry name" value="GTP1OBG"/>
</dbReference>
<keyword evidence="6 9" id="KW-0378">Hydrolase</keyword>
<dbReference type="Gene3D" id="3.40.50.300">
    <property type="entry name" value="P-loop containing nucleotide triphosphate hydrolases"/>
    <property type="match status" value="1"/>
</dbReference>
<evidence type="ECO:0000313" key="12">
    <source>
        <dbReference type="EMBL" id="CAG5108806.1"/>
    </source>
</evidence>
<evidence type="ECO:0000256" key="3">
    <source>
        <dbReference type="ARBA" id="ARBA00022490"/>
    </source>
</evidence>
<evidence type="ECO:0000256" key="5">
    <source>
        <dbReference type="ARBA" id="ARBA00022741"/>
    </source>
</evidence>
<comment type="function">
    <text evidence="9">Hydrolyzes ATP, and can also hydrolyze GTP with lower efficiency. Has lower affinity for GTP.</text>
</comment>
<dbReference type="SUPFAM" id="SSF81271">
    <property type="entry name" value="TGS-like"/>
    <property type="match status" value="1"/>
</dbReference>
<sequence>MPPKKVEEPERKPLIGRVGTNLKIGIVGIPNVGKSTFFNVLTKTRRVPVPDARFDYLCEYYKPVSKVPAFLNVVDIAGLVKGAAEGQGLGNAFLSHINACDAIYHLCRAFEDDDVTHIEGEVNPVRDLEIICEELRLKDVEMLNGHLEKLEKLVVRGNDKKLKPEYDTLLKVKTILVEEKQQVRFADWSLNDIDVLNKYLFLTSKPVIYLVNLSEKDYIHKNDPGATLIPFSGVFENKVIDMDDAERAKYFEESKVTSALEKIIVQGYKALQLQYFFTAGHDEVKAWSIQKGTKAPQAAGRIHTDFEKGFIMAEVMKFEDFKNEGSEAAVKAAGKYRQQGRHYVVDDGDIILFKFNAGAGLKDPKKK</sequence>
<evidence type="ECO:0000256" key="9">
    <source>
        <dbReference type="HAMAP-Rule" id="MF_03167"/>
    </source>
</evidence>
<dbReference type="GO" id="GO:0005737">
    <property type="term" value="C:cytoplasm"/>
    <property type="evidence" value="ECO:0007669"/>
    <property type="project" value="UniProtKB-SubCell"/>
</dbReference>
<dbReference type="PROSITE" id="PS51880">
    <property type="entry name" value="TGS"/>
    <property type="match status" value="1"/>
</dbReference>
<dbReference type="OrthoDB" id="424823at2759"/>
<evidence type="ECO:0000256" key="2">
    <source>
        <dbReference type="ARBA" id="ARBA00004496"/>
    </source>
</evidence>
<keyword evidence="7 9" id="KW-0067">ATP-binding</keyword>
<dbReference type="PROSITE" id="PS51710">
    <property type="entry name" value="G_OBG"/>
    <property type="match status" value="1"/>
</dbReference>
<dbReference type="InterPro" id="IPR041706">
    <property type="entry name" value="YchF_N"/>
</dbReference>
<dbReference type="GO" id="GO:0043023">
    <property type="term" value="F:ribosomal large subunit binding"/>
    <property type="evidence" value="ECO:0007669"/>
    <property type="project" value="UniProtKB-UniRule"/>
</dbReference>
<comment type="subunit">
    <text evidence="9">Monomer.</text>
</comment>
<evidence type="ECO:0000256" key="4">
    <source>
        <dbReference type="ARBA" id="ARBA00022723"/>
    </source>
</evidence>
<dbReference type="Gene3D" id="3.10.20.30">
    <property type="match status" value="1"/>
</dbReference>
<dbReference type="SUPFAM" id="SSF52540">
    <property type="entry name" value="P-loop containing nucleoside triphosphate hydrolases"/>
    <property type="match status" value="1"/>
</dbReference>
<dbReference type="AlphaFoldDB" id="A0A8J2HR90"/>
<dbReference type="FunFam" id="3.10.20.30:FF:000029">
    <property type="entry name" value="Obg-like ATPase 1"/>
    <property type="match status" value="1"/>
</dbReference>
<dbReference type="InterPro" id="IPR012676">
    <property type="entry name" value="TGS-like"/>
</dbReference>
<proteinExistence type="inferred from homology"/>
<dbReference type="InterPro" id="IPR012675">
    <property type="entry name" value="Beta-grasp_dom_sf"/>
</dbReference>
<dbReference type="Proteomes" id="UP000786811">
    <property type="component" value="Unassembled WGS sequence"/>
</dbReference>
<evidence type="ECO:0000256" key="8">
    <source>
        <dbReference type="ARBA" id="ARBA00022842"/>
    </source>
</evidence>
<dbReference type="PANTHER" id="PTHR23305">
    <property type="entry name" value="OBG GTPASE FAMILY"/>
    <property type="match status" value="1"/>
</dbReference>
<comment type="similarity">
    <text evidence="9">Belongs to the TRAFAC class OBG-HflX-like GTPase superfamily. OBG GTPase family. YchF/OLA1 subfamily.</text>
</comment>
<dbReference type="InterPro" id="IPR013029">
    <property type="entry name" value="YchF_C"/>
</dbReference>
<evidence type="ECO:0000259" key="11">
    <source>
        <dbReference type="PROSITE" id="PS51880"/>
    </source>
</evidence>
<evidence type="ECO:0000256" key="6">
    <source>
        <dbReference type="ARBA" id="ARBA00022801"/>
    </source>
</evidence>
<dbReference type="CDD" id="cd04867">
    <property type="entry name" value="TGS_YchF_OLA1"/>
    <property type="match status" value="1"/>
</dbReference>
<dbReference type="EMBL" id="CAJNRD030001124">
    <property type="protein sequence ID" value="CAG5108806.1"/>
    <property type="molecule type" value="Genomic_DNA"/>
</dbReference>
<comment type="caution">
    <text evidence="12">The sequence shown here is derived from an EMBL/GenBank/DDBJ whole genome shotgun (WGS) entry which is preliminary data.</text>
</comment>
<dbReference type="Pfam" id="PF01926">
    <property type="entry name" value="MMR_HSR1"/>
    <property type="match status" value="1"/>
</dbReference>
<comment type="subcellular location">
    <subcellularLocation>
        <location evidence="2 9">Cytoplasm</location>
    </subcellularLocation>
</comment>
<dbReference type="NCBIfam" id="TIGR00092">
    <property type="entry name" value="redox-regulated ATPase YchF"/>
    <property type="match status" value="1"/>
</dbReference>
<gene>
    <name evidence="12" type="ORF">HICCMSTLAB_LOCUS13442</name>
</gene>
<dbReference type="InterPro" id="IPR031167">
    <property type="entry name" value="G_OBG"/>
</dbReference>
<feature type="domain" description="TGS" evidence="11">
    <location>
        <begin position="272"/>
        <end position="355"/>
    </location>
</feature>
<evidence type="ECO:0000256" key="1">
    <source>
        <dbReference type="ARBA" id="ARBA00001946"/>
    </source>
</evidence>
<dbReference type="Gene3D" id="1.10.150.300">
    <property type="entry name" value="TGS-like domain"/>
    <property type="match status" value="1"/>
</dbReference>
<keyword evidence="8" id="KW-0460">Magnesium</keyword>
<dbReference type="Pfam" id="PF06071">
    <property type="entry name" value="YchF-GTPase_C"/>
    <property type="match status" value="1"/>
</dbReference>
<dbReference type="PIRSF" id="PIRSF006641">
    <property type="entry name" value="CHP00092"/>
    <property type="match status" value="1"/>
</dbReference>
<dbReference type="GO" id="GO:0005525">
    <property type="term" value="F:GTP binding"/>
    <property type="evidence" value="ECO:0007669"/>
    <property type="project" value="InterPro"/>
</dbReference>
<evidence type="ECO:0000313" key="13">
    <source>
        <dbReference type="Proteomes" id="UP000786811"/>
    </source>
</evidence>
<evidence type="ECO:0000256" key="7">
    <source>
        <dbReference type="ARBA" id="ARBA00022840"/>
    </source>
</evidence>
<dbReference type="GO" id="GO:0016887">
    <property type="term" value="F:ATP hydrolysis activity"/>
    <property type="evidence" value="ECO:0007669"/>
    <property type="project" value="UniProtKB-UniRule"/>
</dbReference>
<dbReference type="InterPro" id="IPR027417">
    <property type="entry name" value="P-loop_NTPase"/>
</dbReference>
<dbReference type="InterPro" id="IPR006073">
    <property type="entry name" value="GTP-bd"/>
</dbReference>
<dbReference type="InterPro" id="IPR023192">
    <property type="entry name" value="TGS-like_dom_sf"/>
</dbReference>
<dbReference type="GO" id="GO:0046872">
    <property type="term" value="F:metal ion binding"/>
    <property type="evidence" value="ECO:0007669"/>
    <property type="project" value="UniProtKB-KW"/>
</dbReference>
<dbReference type="FunFam" id="1.10.150.300:FF:000003">
    <property type="entry name" value="Obg-like ATPase 1"/>
    <property type="match status" value="1"/>
</dbReference>
<feature type="domain" description="OBG-type G" evidence="10">
    <location>
        <begin position="22"/>
        <end position="277"/>
    </location>
</feature>
<keyword evidence="3 9" id="KW-0963">Cytoplasm</keyword>
<dbReference type="InterPro" id="IPR004396">
    <property type="entry name" value="ATPase_YchF/OLA1"/>
</dbReference>
<dbReference type="PANTHER" id="PTHR23305:SF11">
    <property type="entry name" value="OBG-LIKE ATPASE 1"/>
    <property type="match status" value="1"/>
</dbReference>
<keyword evidence="5 9" id="KW-0547">Nucleotide-binding</keyword>
<accession>A0A8J2HR90</accession>
<feature type="binding site" evidence="9">
    <location>
        <position position="213"/>
    </location>
    <ligand>
        <name>ATP</name>
        <dbReference type="ChEBI" id="CHEBI:30616"/>
    </ligand>
</feature>
<comment type="cofactor">
    <cofactor evidence="1">
        <name>Mg(2+)</name>
        <dbReference type="ChEBI" id="CHEBI:18420"/>
    </cofactor>
</comment>
<protein>
    <recommendedName>
        <fullName evidence="9">Obg-like ATPase 1</fullName>
    </recommendedName>
</protein>
<dbReference type="GO" id="GO:0005524">
    <property type="term" value="F:ATP binding"/>
    <property type="evidence" value="ECO:0007669"/>
    <property type="project" value="UniProtKB-UniRule"/>
</dbReference>
<keyword evidence="13" id="KW-1185">Reference proteome</keyword>
<name>A0A8J2HR90_COTCN</name>
<reference evidence="12" key="1">
    <citation type="submission" date="2021-04" db="EMBL/GenBank/DDBJ databases">
        <authorList>
            <person name="Chebbi M.A.C M."/>
        </authorList>
    </citation>
    <scope>NUCLEOTIDE SEQUENCE</scope>
</reference>
<feature type="binding site" evidence="9">
    <location>
        <begin position="31"/>
        <end position="36"/>
    </location>
    <ligand>
        <name>ATP</name>
        <dbReference type="ChEBI" id="CHEBI:30616"/>
    </ligand>
</feature>
<keyword evidence="4" id="KW-0479">Metal-binding</keyword>
<dbReference type="InterPro" id="IPR004095">
    <property type="entry name" value="TGS"/>
</dbReference>
<dbReference type="HAMAP" id="MF_00944">
    <property type="entry name" value="YchF_OLA1_ATPase"/>
    <property type="match status" value="1"/>
</dbReference>
<evidence type="ECO:0000259" key="10">
    <source>
        <dbReference type="PROSITE" id="PS51710"/>
    </source>
</evidence>
<organism evidence="12 13">
    <name type="scientific">Cotesia congregata</name>
    <name type="common">Parasitoid wasp</name>
    <name type="synonym">Apanteles congregatus</name>
    <dbReference type="NCBI Taxonomy" id="51543"/>
    <lineage>
        <taxon>Eukaryota</taxon>
        <taxon>Metazoa</taxon>
        <taxon>Ecdysozoa</taxon>
        <taxon>Arthropoda</taxon>
        <taxon>Hexapoda</taxon>
        <taxon>Insecta</taxon>
        <taxon>Pterygota</taxon>
        <taxon>Neoptera</taxon>
        <taxon>Endopterygota</taxon>
        <taxon>Hymenoptera</taxon>
        <taxon>Apocrita</taxon>
        <taxon>Ichneumonoidea</taxon>
        <taxon>Braconidae</taxon>
        <taxon>Microgastrinae</taxon>
        <taxon>Cotesia</taxon>
    </lineage>
</organism>
<dbReference type="CDD" id="cd01900">
    <property type="entry name" value="YchF"/>
    <property type="match status" value="1"/>
</dbReference>